<evidence type="ECO:0000313" key="1">
    <source>
        <dbReference type="EMBL" id="ANS78593.1"/>
    </source>
</evidence>
<dbReference type="KEGG" id="serj:SGUI_1197"/>
<evidence type="ECO:0000313" key="2">
    <source>
        <dbReference type="Proteomes" id="UP000092482"/>
    </source>
</evidence>
<reference evidence="1 2" key="1">
    <citation type="submission" date="2016-03" db="EMBL/GenBank/DDBJ databases">
        <title>Shallow-sea hydrothermal system.</title>
        <authorList>
            <person name="Tang K."/>
        </authorList>
    </citation>
    <scope>NUCLEOTIDE SEQUENCE [LARGE SCALE GENOMIC DNA]</scope>
    <source>
        <strain evidence="1 2">JLT9</strain>
    </source>
</reference>
<sequence>MRHCNNPCFRVVPDRRGATGRWGRASLGHRLSSTLYRGR</sequence>
<name>A0A1B1NAY4_9MICO</name>
<proteinExistence type="predicted"/>
<dbReference type="EMBL" id="CP014989">
    <property type="protein sequence ID" value="ANS78593.1"/>
    <property type="molecule type" value="Genomic_DNA"/>
</dbReference>
<keyword evidence="2" id="KW-1185">Reference proteome</keyword>
<organism evidence="1 2">
    <name type="scientific">Serinicoccus hydrothermalis</name>
    <dbReference type="NCBI Taxonomy" id="1758689"/>
    <lineage>
        <taxon>Bacteria</taxon>
        <taxon>Bacillati</taxon>
        <taxon>Actinomycetota</taxon>
        <taxon>Actinomycetes</taxon>
        <taxon>Micrococcales</taxon>
        <taxon>Ornithinimicrobiaceae</taxon>
        <taxon>Serinicoccus</taxon>
    </lineage>
</organism>
<gene>
    <name evidence="1" type="ORF">SGUI_1197</name>
</gene>
<dbReference type="Proteomes" id="UP000092482">
    <property type="component" value="Chromosome"/>
</dbReference>
<accession>A0A1B1NAY4</accession>
<dbReference type="AlphaFoldDB" id="A0A1B1NAY4"/>
<protein>
    <submittedName>
        <fullName evidence="1">Uncharacterized protein</fullName>
    </submittedName>
</protein>